<gene>
    <name evidence="2" type="ORF">BDP27DRAFT_1272752</name>
</gene>
<evidence type="ECO:0000313" key="3">
    <source>
        <dbReference type="Proteomes" id="UP000772434"/>
    </source>
</evidence>
<dbReference type="Proteomes" id="UP000772434">
    <property type="component" value="Unassembled WGS sequence"/>
</dbReference>
<dbReference type="EMBL" id="JADNRY010000222">
    <property type="protein sequence ID" value="KAF9060899.1"/>
    <property type="molecule type" value="Genomic_DNA"/>
</dbReference>
<keyword evidence="3" id="KW-1185">Reference proteome</keyword>
<protein>
    <recommendedName>
        <fullName evidence="4">Secreted protein</fullName>
    </recommendedName>
</protein>
<evidence type="ECO:0000256" key="1">
    <source>
        <dbReference type="SAM" id="SignalP"/>
    </source>
</evidence>
<feature type="signal peptide" evidence="1">
    <location>
        <begin position="1"/>
        <end position="16"/>
    </location>
</feature>
<proteinExistence type="predicted"/>
<evidence type="ECO:0008006" key="4">
    <source>
        <dbReference type="Google" id="ProtNLM"/>
    </source>
</evidence>
<dbReference type="AlphaFoldDB" id="A0A9P5P8I7"/>
<keyword evidence="1" id="KW-0732">Signal</keyword>
<accession>A0A9P5P8I7</accession>
<sequence>MSFCLVLSSICGVERALLWLSGKCEKWPINSQTINTNHKTTIKTLSSEGGCEITRVELRNE</sequence>
<feature type="chain" id="PRO_5040182653" description="Secreted protein" evidence="1">
    <location>
        <begin position="17"/>
        <end position="61"/>
    </location>
</feature>
<reference evidence="2" key="1">
    <citation type="submission" date="2020-11" db="EMBL/GenBank/DDBJ databases">
        <authorList>
            <consortium name="DOE Joint Genome Institute"/>
            <person name="Ahrendt S."/>
            <person name="Riley R."/>
            <person name="Andreopoulos W."/>
            <person name="Labutti K."/>
            <person name="Pangilinan J."/>
            <person name="Ruiz-Duenas F.J."/>
            <person name="Barrasa J.M."/>
            <person name="Sanchez-Garcia M."/>
            <person name="Camarero S."/>
            <person name="Miyauchi S."/>
            <person name="Serrano A."/>
            <person name="Linde D."/>
            <person name="Babiker R."/>
            <person name="Drula E."/>
            <person name="Ayuso-Fernandez I."/>
            <person name="Pacheco R."/>
            <person name="Padilla G."/>
            <person name="Ferreira P."/>
            <person name="Barriuso J."/>
            <person name="Kellner H."/>
            <person name="Castanera R."/>
            <person name="Alfaro M."/>
            <person name="Ramirez L."/>
            <person name="Pisabarro A.G."/>
            <person name="Kuo A."/>
            <person name="Tritt A."/>
            <person name="Lipzen A."/>
            <person name="He G."/>
            <person name="Yan M."/>
            <person name="Ng V."/>
            <person name="Cullen D."/>
            <person name="Martin F."/>
            <person name="Rosso M.-N."/>
            <person name="Henrissat B."/>
            <person name="Hibbett D."/>
            <person name="Martinez A.T."/>
            <person name="Grigoriev I.V."/>
        </authorList>
    </citation>
    <scope>NUCLEOTIDE SEQUENCE</scope>
    <source>
        <strain evidence="2">AH 40177</strain>
    </source>
</reference>
<organism evidence="2 3">
    <name type="scientific">Rhodocollybia butyracea</name>
    <dbReference type="NCBI Taxonomy" id="206335"/>
    <lineage>
        <taxon>Eukaryota</taxon>
        <taxon>Fungi</taxon>
        <taxon>Dikarya</taxon>
        <taxon>Basidiomycota</taxon>
        <taxon>Agaricomycotina</taxon>
        <taxon>Agaricomycetes</taxon>
        <taxon>Agaricomycetidae</taxon>
        <taxon>Agaricales</taxon>
        <taxon>Marasmiineae</taxon>
        <taxon>Omphalotaceae</taxon>
        <taxon>Rhodocollybia</taxon>
    </lineage>
</organism>
<comment type="caution">
    <text evidence="2">The sequence shown here is derived from an EMBL/GenBank/DDBJ whole genome shotgun (WGS) entry which is preliminary data.</text>
</comment>
<name>A0A9P5P8I7_9AGAR</name>
<evidence type="ECO:0000313" key="2">
    <source>
        <dbReference type="EMBL" id="KAF9060899.1"/>
    </source>
</evidence>